<gene>
    <name evidence="10" type="ORF">SAMN02745129_1838</name>
</gene>
<dbReference type="OrthoDB" id="9814523at2"/>
<evidence type="ECO:0000256" key="4">
    <source>
        <dbReference type="ARBA" id="ARBA00022692"/>
    </source>
</evidence>
<keyword evidence="7 9" id="KW-0472">Membrane</keyword>
<feature type="transmembrane region" description="Helical" evidence="9">
    <location>
        <begin position="275"/>
        <end position="296"/>
    </location>
</feature>
<proteinExistence type="inferred from homology"/>
<protein>
    <submittedName>
        <fullName evidence="10">Solute:Na+ symporter, SSS family</fullName>
    </submittedName>
</protein>
<evidence type="ECO:0000256" key="7">
    <source>
        <dbReference type="ARBA" id="ARBA00023136"/>
    </source>
</evidence>
<dbReference type="AlphaFoldDB" id="A0A1M5S1I5"/>
<keyword evidence="4 9" id="KW-0812">Transmembrane</keyword>
<dbReference type="PANTHER" id="PTHR48086">
    <property type="entry name" value="SODIUM/PROLINE SYMPORTER-RELATED"/>
    <property type="match status" value="1"/>
</dbReference>
<feature type="transmembrane region" description="Helical" evidence="9">
    <location>
        <begin position="119"/>
        <end position="143"/>
    </location>
</feature>
<dbReference type="InterPro" id="IPR001734">
    <property type="entry name" value="Na/solute_symporter"/>
</dbReference>
<dbReference type="Pfam" id="PF00474">
    <property type="entry name" value="SSF"/>
    <property type="match status" value="1"/>
</dbReference>
<dbReference type="PROSITE" id="PS50283">
    <property type="entry name" value="NA_SOLUT_SYMP_3"/>
    <property type="match status" value="1"/>
</dbReference>
<evidence type="ECO:0000256" key="8">
    <source>
        <dbReference type="RuleBase" id="RU362091"/>
    </source>
</evidence>
<feature type="transmembrane region" description="Helical" evidence="9">
    <location>
        <begin position="192"/>
        <end position="221"/>
    </location>
</feature>
<feature type="transmembrane region" description="Helical" evidence="9">
    <location>
        <begin position="386"/>
        <end position="408"/>
    </location>
</feature>
<feature type="transmembrane region" description="Helical" evidence="9">
    <location>
        <begin position="415"/>
        <end position="437"/>
    </location>
</feature>
<dbReference type="CDD" id="cd10322">
    <property type="entry name" value="SLC5sbd"/>
    <property type="match status" value="1"/>
</dbReference>
<dbReference type="GO" id="GO:0015293">
    <property type="term" value="F:symporter activity"/>
    <property type="evidence" value="ECO:0007669"/>
    <property type="project" value="UniProtKB-KW"/>
</dbReference>
<evidence type="ECO:0000256" key="9">
    <source>
        <dbReference type="SAM" id="Phobius"/>
    </source>
</evidence>
<dbReference type="InterPro" id="IPR038377">
    <property type="entry name" value="Na/Glc_symporter_sf"/>
</dbReference>
<sequence length="479" mass="51238">MHPLDYALFAAYLLALVGVGYYFYRRHRGGEDFFLAGRALGARHVGFSIAATDVGGGFSIGLAGLGFTMGLSASWLLFTGLLGAWLAAVWMIPKVKSREASQRFFTYPDLLRHRYGGRVAMVAAAISAIGYLGFTAAQLLAGAKLAANTLISPDFSTVEPMNLALWLIGGATILYTAFGGLKAVIYTDSVQWLILLLGLGALALPFALAEIGGLTALFVALPEGHGSLTQLAPATALNWLLTITPIWLVAMTLYQRIYACRDIRTAKRAWYLAGFLEYPLMAFSGVLLGMCARVLLPEADAESAVPIMIRDVLPLGLTGIVIAAYFSAIMSTADSCLMASSGNLLNDLLGIRDDSPRTVRLSMLFTLSLGLVAILLASKATSVLDAILMAYGLMVSGLVAPTLACLFWPRIQAGAAMAAMLVGCVTVTLLMLQWVSLPEPLQRWGLEPSVYGLALSLLTLGLAHRLSLFRRTDVVEVME</sequence>
<organism evidence="10 11">
    <name type="scientific">Ferrimonas marina</name>
    <dbReference type="NCBI Taxonomy" id="299255"/>
    <lineage>
        <taxon>Bacteria</taxon>
        <taxon>Pseudomonadati</taxon>
        <taxon>Pseudomonadota</taxon>
        <taxon>Gammaproteobacteria</taxon>
        <taxon>Alteromonadales</taxon>
        <taxon>Ferrimonadaceae</taxon>
        <taxon>Ferrimonas</taxon>
    </lineage>
</organism>
<dbReference type="InterPro" id="IPR050277">
    <property type="entry name" value="Sodium:Solute_Symporter"/>
</dbReference>
<dbReference type="Proteomes" id="UP000184268">
    <property type="component" value="Unassembled WGS sequence"/>
</dbReference>
<feature type="transmembrane region" description="Helical" evidence="9">
    <location>
        <begin position="163"/>
        <end position="185"/>
    </location>
</feature>
<keyword evidence="11" id="KW-1185">Reference proteome</keyword>
<evidence type="ECO:0000256" key="3">
    <source>
        <dbReference type="ARBA" id="ARBA00022448"/>
    </source>
</evidence>
<comment type="subcellular location">
    <subcellularLocation>
        <location evidence="1">Membrane</location>
        <topology evidence="1">Multi-pass membrane protein</topology>
    </subcellularLocation>
</comment>
<feature type="transmembrane region" description="Helical" evidence="9">
    <location>
        <begin position="45"/>
        <end position="67"/>
    </location>
</feature>
<evidence type="ECO:0000256" key="1">
    <source>
        <dbReference type="ARBA" id="ARBA00004141"/>
    </source>
</evidence>
<dbReference type="RefSeq" id="WP_067659358.1">
    <property type="nucleotide sequence ID" value="NZ_FQXG01000002.1"/>
</dbReference>
<evidence type="ECO:0000256" key="5">
    <source>
        <dbReference type="ARBA" id="ARBA00022847"/>
    </source>
</evidence>
<evidence type="ECO:0000256" key="2">
    <source>
        <dbReference type="ARBA" id="ARBA00006434"/>
    </source>
</evidence>
<feature type="transmembrane region" description="Helical" evidence="9">
    <location>
        <begin position="449"/>
        <end position="468"/>
    </location>
</feature>
<dbReference type="PANTHER" id="PTHR48086:SF7">
    <property type="entry name" value="SODIUM-SOLUTE SYMPORTER-RELATED"/>
    <property type="match status" value="1"/>
</dbReference>
<dbReference type="EMBL" id="FQXG01000002">
    <property type="protein sequence ID" value="SHH32437.1"/>
    <property type="molecule type" value="Genomic_DNA"/>
</dbReference>
<dbReference type="STRING" id="299255.SAMN02745129_1838"/>
<feature type="transmembrane region" description="Helical" evidence="9">
    <location>
        <begin position="6"/>
        <end position="24"/>
    </location>
</feature>
<name>A0A1M5S1I5_9GAMM</name>
<reference evidence="10 11" key="1">
    <citation type="submission" date="2016-11" db="EMBL/GenBank/DDBJ databases">
        <authorList>
            <person name="Jaros S."/>
            <person name="Januszkiewicz K."/>
            <person name="Wedrychowicz H."/>
        </authorList>
    </citation>
    <scope>NUCLEOTIDE SEQUENCE [LARGE SCALE GENOMIC DNA]</scope>
    <source>
        <strain evidence="10 11">DSM 16917</strain>
    </source>
</reference>
<feature type="transmembrane region" description="Helical" evidence="9">
    <location>
        <begin position="236"/>
        <end position="254"/>
    </location>
</feature>
<dbReference type="GO" id="GO:0005886">
    <property type="term" value="C:plasma membrane"/>
    <property type="evidence" value="ECO:0007669"/>
    <property type="project" value="TreeGrafter"/>
</dbReference>
<keyword evidence="5" id="KW-0769">Symport</keyword>
<keyword evidence="6 9" id="KW-1133">Transmembrane helix</keyword>
<dbReference type="Gene3D" id="1.20.1730.10">
    <property type="entry name" value="Sodium/glucose cotransporter"/>
    <property type="match status" value="1"/>
</dbReference>
<feature type="transmembrane region" description="Helical" evidence="9">
    <location>
        <begin position="73"/>
        <end position="93"/>
    </location>
</feature>
<feature type="transmembrane region" description="Helical" evidence="9">
    <location>
        <begin position="316"/>
        <end position="340"/>
    </location>
</feature>
<comment type="similarity">
    <text evidence="2 8">Belongs to the sodium:solute symporter (SSF) (TC 2.A.21) family.</text>
</comment>
<feature type="transmembrane region" description="Helical" evidence="9">
    <location>
        <begin position="361"/>
        <end position="380"/>
    </location>
</feature>
<evidence type="ECO:0000256" key="6">
    <source>
        <dbReference type="ARBA" id="ARBA00022989"/>
    </source>
</evidence>
<evidence type="ECO:0000313" key="10">
    <source>
        <dbReference type="EMBL" id="SHH32437.1"/>
    </source>
</evidence>
<accession>A0A1M5S1I5</accession>
<keyword evidence="3" id="KW-0813">Transport</keyword>
<evidence type="ECO:0000313" key="11">
    <source>
        <dbReference type="Proteomes" id="UP000184268"/>
    </source>
</evidence>